<reference evidence="19 20" key="1">
    <citation type="submission" date="2019-10" db="EMBL/GenBank/DDBJ databases">
        <title>Taxonomy of Antarctic Massilia spp.: description of Massilia rubra sp. nov., Massilia aquatica sp. nov., Massilia mucilaginosa sp. nov., Massilia frigida sp. nov. isolated from streams, lakes and regoliths.</title>
        <authorList>
            <person name="Holochova P."/>
            <person name="Sedlacek I."/>
            <person name="Kralova S."/>
            <person name="Maslanova I."/>
            <person name="Busse H.-J."/>
            <person name="Stankova E."/>
            <person name="Vrbovska V."/>
            <person name="Kovarovic V."/>
            <person name="Bartak M."/>
            <person name="Svec P."/>
            <person name="Pantucek R."/>
        </authorList>
    </citation>
    <scope>NUCLEOTIDE SEQUENCE [LARGE SCALE GENOMIC DNA]</scope>
    <source>
        <strain evidence="19 20">CCM 8695</strain>
    </source>
</reference>
<keyword evidence="7 16" id="KW-0732">Signal</keyword>
<evidence type="ECO:0000259" key="17">
    <source>
        <dbReference type="Pfam" id="PF00593"/>
    </source>
</evidence>
<sequence length="759" mass="82379">MQPTIKPLCLFVMQALSCFAYAAVPDAALPPEPAALDAAPAASAKPPAPPASAPAAIVVETFGRGQSRQVQNISRTELSKLLPGTSPLKALERLPGVSFQAADAFGIYEWSVRFNVRGFSQSQLGFTLDNVPLGDMSYGNNNGLQITRAVSSENVVRVSLSQGAGALGTASTSNLGGTVQFAMQEPNDEFGTAVVQTVGENATSRTFARVDSGELSGGGKFYLSATRQRAGKWKGEGSHDQEQFNVRFQQPIGDHTLSGFYNYSDRIERDYQDLSLAMLPKVGYDFDYYAPDWERAVAAARGVYTGGVTTKDDAYFLGRGLRKDGLGGLTLDLDFGAGLGFKGTLYTHKHQGQGHWYTPYAVSSATVPMSIRASEYDIHRRGFVFDLSWERGMHALKAGMWGETNAHDFSRNFYAVGGPEDTGHFLTKPSSRAFFQSFDTSTRQLYLQDTISMADGRFKVNAGFKSPKVSIDATSALGTRAAGSITAEKSFLPQAGAIYALNKDDEIFGSASKNMRAYQPGSAGPFSQTQVAFDLGKGKLKPETSTSVDLGYRFRRNTLQGSVAVYRADFSDRQLSVATCSGIAGCPSTLVNVGKVLTTGMEASAMWKMSKDYSWFNSVTYNDSTYKSNYMDNGVLVKASGMQVVDTPRTMLSSELNYESNHVFGRVGVKYTGKRYYTFLNDAGVDSYLMASMSAGYKLKSVWRLKEVTFQLHVNNLFDKQYISTVGSNGFLKSDPNGTYATLLTGAPRQVFFSIGAKI</sequence>
<organism evidence="19 20">
    <name type="scientific">Massilia frigida</name>
    <dbReference type="NCBI Taxonomy" id="2609281"/>
    <lineage>
        <taxon>Bacteria</taxon>
        <taxon>Pseudomonadati</taxon>
        <taxon>Pseudomonadota</taxon>
        <taxon>Betaproteobacteria</taxon>
        <taxon>Burkholderiales</taxon>
        <taxon>Oxalobacteraceae</taxon>
        <taxon>Telluria group</taxon>
        <taxon>Massilia</taxon>
    </lineage>
</organism>
<gene>
    <name evidence="19" type="ORF">F2P44_15150</name>
</gene>
<comment type="similarity">
    <text evidence="2 14 15">Belongs to the TonB-dependent receptor family.</text>
</comment>
<name>A0ABX0NFM2_9BURK</name>
<dbReference type="Proteomes" id="UP000621455">
    <property type="component" value="Unassembled WGS sequence"/>
</dbReference>
<dbReference type="InterPro" id="IPR037066">
    <property type="entry name" value="Plug_dom_sf"/>
</dbReference>
<dbReference type="Gene3D" id="2.40.170.20">
    <property type="entry name" value="TonB-dependent receptor, beta-barrel domain"/>
    <property type="match status" value="1"/>
</dbReference>
<dbReference type="InterPro" id="IPR036942">
    <property type="entry name" value="Beta-barrel_TonB_sf"/>
</dbReference>
<evidence type="ECO:0000259" key="18">
    <source>
        <dbReference type="Pfam" id="PF07715"/>
    </source>
</evidence>
<dbReference type="RefSeq" id="WP_167087819.1">
    <property type="nucleotide sequence ID" value="NZ_WHJG01000014.1"/>
</dbReference>
<dbReference type="InterPro" id="IPR000531">
    <property type="entry name" value="Beta-barrel_TonB"/>
</dbReference>
<feature type="domain" description="TonB-dependent receptor plug" evidence="18">
    <location>
        <begin position="67"/>
        <end position="177"/>
    </location>
</feature>
<keyword evidence="4 14" id="KW-1134">Transmembrane beta strand</keyword>
<keyword evidence="9" id="KW-0406">Ion transport</keyword>
<comment type="subcellular location">
    <subcellularLocation>
        <location evidence="1 14">Cell outer membrane</location>
        <topology evidence="1 14">Multi-pass membrane protein</topology>
    </subcellularLocation>
</comment>
<keyword evidence="3 14" id="KW-0813">Transport</keyword>
<dbReference type="InterPro" id="IPR039426">
    <property type="entry name" value="TonB-dep_rcpt-like"/>
</dbReference>
<dbReference type="SUPFAM" id="SSF56935">
    <property type="entry name" value="Porins"/>
    <property type="match status" value="1"/>
</dbReference>
<dbReference type="EMBL" id="WHJG01000014">
    <property type="protein sequence ID" value="NHZ80600.1"/>
    <property type="molecule type" value="Genomic_DNA"/>
</dbReference>
<dbReference type="PANTHER" id="PTHR32552">
    <property type="entry name" value="FERRICHROME IRON RECEPTOR-RELATED"/>
    <property type="match status" value="1"/>
</dbReference>
<keyword evidence="12 19" id="KW-0675">Receptor</keyword>
<evidence type="ECO:0000313" key="19">
    <source>
        <dbReference type="EMBL" id="NHZ80600.1"/>
    </source>
</evidence>
<evidence type="ECO:0000256" key="12">
    <source>
        <dbReference type="ARBA" id="ARBA00023170"/>
    </source>
</evidence>
<evidence type="ECO:0000256" key="10">
    <source>
        <dbReference type="ARBA" id="ARBA00023077"/>
    </source>
</evidence>
<feature type="domain" description="TonB-dependent receptor-like beta-barrel" evidence="17">
    <location>
        <begin position="279"/>
        <end position="717"/>
    </location>
</feature>
<keyword evidence="10 15" id="KW-0798">TonB box</keyword>
<evidence type="ECO:0000256" key="2">
    <source>
        <dbReference type="ARBA" id="ARBA00009810"/>
    </source>
</evidence>
<evidence type="ECO:0000256" key="3">
    <source>
        <dbReference type="ARBA" id="ARBA00022448"/>
    </source>
</evidence>
<evidence type="ECO:0000256" key="8">
    <source>
        <dbReference type="ARBA" id="ARBA00023004"/>
    </source>
</evidence>
<evidence type="ECO:0000256" key="5">
    <source>
        <dbReference type="ARBA" id="ARBA00022496"/>
    </source>
</evidence>
<dbReference type="Pfam" id="PF07715">
    <property type="entry name" value="Plug"/>
    <property type="match status" value="1"/>
</dbReference>
<dbReference type="Gene3D" id="2.170.130.10">
    <property type="entry name" value="TonB-dependent receptor, plug domain"/>
    <property type="match status" value="1"/>
</dbReference>
<evidence type="ECO:0000256" key="9">
    <source>
        <dbReference type="ARBA" id="ARBA00023065"/>
    </source>
</evidence>
<evidence type="ECO:0000256" key="15">
    <source>
        <dbReference type="RuleBase" id="RU003357"/>
    </source>
</evidence>
<keyword evidence="5" id="KW-0410">Iron transport</keyword>
<evidence type="ECO:0000256" key="11">
    <source>
        <dbReference type="ARBA" id="ARBA00023136"/>
    </source>
</evidence>
<protein>
    <submittedName>
        <fullName evidence="19">TonB-dependent receptor</fullName>
    </submittedName>
</protein>
<comment type="caution">
    <text evidence="19">The sequence shown here is derived from an EMBL/GenBank/DDBJ whole genome shotgun (WGS) entry which is preliminary data.</text>
</comment>
<keyword evidence="13 14" id="KW-0998">Cell outer membrane</keyword>
<evidence type="ECO:0000256" key="13">
    <source>
        <dbReference type="ARBA" id="ARBA00023237"/>
    </source>
</evidence>
<proteinExistence type="inferred from homology"/>
<evidence type="ECO:0000256" key="6">
    <source>
        <dbReference type="ARBA" id="ARBA00022692"/>
    </source>
</evidence>
<dbReference type="Pfam" id="PF00593">
    <property type="entry name" value="TonB_dep_Rec_b-barrel"/>
    <property type="match status" value="1"/>
</dbReference>
<keyword evidence="8" id="KW-0408">Iron</keyword>
<evidence type="ECO:0000256" key="4">
    <source>
        <dbReference type="ARBA" id="ARBA00022452"/>
    </source>
</evidence>
<feature type="signal peptide" evidence="16">
    <location>
        <begin position="1"/>
        <end position="22"/>
    </location>
</feature>
<keyword evidence="20" id="KW-1185">Reference proteome</keyword>
<evidence type="ECO:0000256" key="1">
    <source>
        <dbReference type="ARBA" id="ARBA00004571"/>
    </source>
</evidence>
<evidence type="ECO:0000256" key="7">
    <source>
        <dbReference type="ARBA" id="ARBA00022729"/>
    </source>
</evidence>
<dbReference type="InterPro" id="IPR012910">
    <property type="entry name" value="Plug_dom"/>
</dbReference>
<keyword evidence="11 14" id="KW-0472">Membrane</keyword>
<dbReference type="PANTHER" id="PTHR32552:SF89">
    <property type="entry name" value="CATECHOLATE SIDEROPHORE RECEPTOR FIU"/>
    <property type="match status" value="1"/>
</dbReference>
<evidence type="ECO:0000313" key="20">
    <source>
        <dbReference type="Proteomes" id="UP000621455"/>
    </source>
</evidence>
<accession>A0ABX0NFM2</accession>
<keyword evidence="6 14" id="KW-0812">Transmembrane</keyword>
<feature type="chain" id="PRO_5045302764" evidence="16">
    <location>
        <begin position="23"/>
        <end position="759"/>
    </location>
</feature>
<evidence type="ECO:0000256" key="14">
    <source>
        <dbReference type="PROSITE-ProRule" id="PRU01360"/>
    </source>
</evidence>
<evidence type="ECO:0000256" key="16">
    <source>
        <dbReference type="SAM" id="SignalP"/>
    </source>
</evidence>
<dbReference type="PROSITE" id="PS52016">
    <property type="entry name" value="TONB_DEPENDENT_REC_3"/>
    <property type="match status" value="1"/>
</dbReference>